<dbReference type="AlphaFoldDB" id="A0AAE0ZUR3"/>
<proteinExistence type="predicted"/>
<accession>A0AAE0ZUR3</accession>
<evidence type="ECO:0000313" key="2">
    <source>
        <dbReference type="Proteomes" id="UP001283361"/>
    </source>
</evidence>
<comment type="caution">
    <text evidence="1">The sequence shown here is derived from an EMBL/GenBank/DDBJ whole genome shotgun (WGS) entry which is preliminary data.</text>
</comment>
<sequence>MEVQCDETTTQLSHLGLRSPSELCLAVYIQLLTPTSLFHLYELCDRYIMARLFSVLPRNHNQRLSLKAEVTNHRTHSLDAMAATVNTIDSPSTRVQTAPNMLCTVDLSVPAGFNSTVYVDLSGLSSYKVRPKLIISRYSSAQSVVTLTADFRTSRRLSGVTCDTSFSRTLLSVSIVWPRLLRDADWQGGKKRRNRVVVLGLRQRLELEESRALSYNLGIAFCIVDIFNFGCPDKVPT</sequence>
<dbReference type="EMBL" id="JAWDGP010003253">
    <property type="protein sequence ID" value="KAK3775989.1"/>
    <property type="molecule type" value="Genomic_DNA"/>
</dbReference>
<dbReference type="Proteomes" id="UP001283361">
    <property type="component" value="Unassembled WGS sequence"/>
</dbReference>
<organism evidence="1 2">
    <name type="scientific">Elysia crispata</name>
    <name type="common">lettuce slug</name>
    <dbReference type="NCBI Taxonomy" id="231223"/>
    <lineage>
        <taxon>Eukaryota</taxon>
        <taxon>Metazoa</taxon>
        <taxon>Spiralia</taxon>
        <taxon>Lophotrochozoa</taxon>
        <taxon>Mollusca</taxon>
        <taxon>Gastropoda</taxon>
        <taxon>Heterobranchia</taxon>
        <taxon>Euthyneura</taxon>
        <taxon>Panpulmonata</taxon>
        <taxon>Sacoglossa</taxon>
        <taxon>Placobranchoidea</taxon>
        <taxon>Plakobranchidae</taxon>
        <taxon>Elysia</taxon>
    </lineage>
</organism>
<gene>
    <name evidence="1" type="ORF">RRG08_043674</name>
</gene>
<reference evidence="1" key="1">
    <citation type="journal article" date="2023" name="G3 (Bethesda)">
        <title>A reference genome for the long-term kleptoplast-retaining sea slug Elysia crispata morphotype clarki.</title>
        <authorList>
            <person name="Eastman K.E."/>
            <person name="Pendleton A.L."/>
            <person name="Shaikh M.A."/>
            <person name="Suttiyut T."/>
            <person name="Ogas R."/>
            <person name="Tomko P."/>
            <person name="Gavelis G."/>
            <person name="Widhalm J.R."/>
            <person name="Wisecaver J.H."/>
        </authorList>
    </citation>
    <scope>NUCLEOTIDE SEQUENCE</scope>
    <source>
        <strain evidence="1">ECLA1</strain>
    </source>
</reference>
<evidence type="ECO:0000313" key="1">
    <source>
        <dbReference type="EMBL" id="KAK3775989.1"/>
    </source>
</evidence>
<keyword evidence="2" id="KW-1185">Reference proteome</keyword>
<name>A0AAE0ZUR3_9GAST</name>
<protein>
    <submittedName>
        <fullName evidence="1">Uncharacterized protein</fullName>
    </submittedName>
</protein>